<dbReference type="PATRIC" id="fig|305.107.peg.3435"/>
<dbReference type="EMBL" id="LN899820">
    <property type="protein sequence ID" value="CUV53385.1"/>
    <property type="molecule type" value="Genomic_DNA"/>
</dbReference>
<dbReference type="AlphaFoldDB" id="A0A0K1ZN27"/>
<evidence type="ECO:0000313" key="8">
    <source>
        <dbReference type="EMBL" id="UZF14263.1"/>
    </source>
</evidence>
<dbReference type="Proteomes" id="UP000262427">
    <property type="component" value="Chromosome CM"/>
</dbReference>
<evidence type="ECO:0000313" key="6">
    <source>
        <dbReference type="EMBL" id="CUV43820.1"/>
    </source>
</evidence>
<reference evidence="9" key="3">
    <citation type="submission" date="2018-01" db="EMBL/GenBank/DDBJ databases">
        <title>Raltonia solanacearum P824 infects blueberry.</title>
        <authorList>
            <person name="Bocsanczy A.M."/>
            <person name="Norman D.J."/>
        </authorList>
    </citation>
    <scope>NUCLEOTIDE SEQUENCE [LARGE SCALE GENOMIC DNA]</scope>
    <source>
        <strain evidence="9">P824</strain>
    </source>
</reference>
<dbReference type="EMBL" id="LN899824">
    <property type="protein sequence ID" value="CUV28398.1"/>
    <property type="molecule type" value="Genomic_DNA"/>
</dbReference>
<evidence type="ECO:0000313" key="7">
    <source>
        <dbReference type="EMBL" id="CUV53385.1"/>
    </source>
</evidence>
<dbReference type="EMBL" id="LN899821">
    <property type="protein sequence ID" value="CUV20301.1"/>
    <property type="molecule type" value="Genomic_DNA"/>
</dbReference>
<feature type="transmembrane region" description="Helical" evidence="1">
    <location>
        <begin position="17"/>
        <end position="37"/>
    </location>
</feature>
<sequence>MTTQETSRTGARRQRGAVGLIMPAMLIAIFSVGALAVDVARLIVVRNELQNAADAAALAGAAGLYPTNPTPNWSNGVAQGTSAVKLNKSSNVQLVSGTVQAGYWNLTGTPAGLQSQSITPGANDVPAVQVTINRSAGNNGGPVATLLAPIFGALSANSSATAVAVIAAPGSAGPGALFPLAISKCLYDLYWNYATGQPKIDPSTGKPYVFQINTSYPSSSNCTSGEWTGFNGPTDASTLKGLVQNGNTSTLSIGNMINTALASGVKSSVYMAIPSTPLNVTIPVVNPLSPGASEPIYAFAGIQITKVVCCGTNSTIWASFISNWKVSNSGGGTGPYYGAYVPPRLAQ</sequence>
<dbReference type="EMBL" id="CP025741">
    <property type="protein sequence ID" value="AYA47475.1"/>
    <property type="molecule type" value="Genomic_DNA"/>
</dbReference>
<name>A0A0K1ZN27_RALSL</name>
<evidence type="ECO:0000259" key="2">
    <source>
        <dbReference type="Pfam" id="PF09977"/>
    </source>
</evidence>
<evidence type="ECO:0000313" key="3">
    <source>
        <dbReference type="EMBL" id="AYA47475.1"/>
    </source>
</evidence>
<dbReference type="Pfam" id="PF09977">
    <property type="entry name" value="Tad_C"/>
    <property type="match status" value="1"/>
</dbReference>
<evidence type="ECO:0000313" key="9">
    <source>
        <dbReference type="Proteomes" id="UP000262427"/>
    </source>
</evidence>
<reference evidence="5" key="1">
    <citation type="submission" date="2015-10" db="EMBL/GenBank/DDBJ databases">
        <authorList>
            <person name="Gilbert D.G."/>
        </authorList>
    </citation>
    <scope>NUCLEOTIDE SEQUENCE</scope>
    <source>
        <strain evidence="5">Phyl III-seqv23</strain>
    </source>
</reference>
<reference evidence="3" key="2">
    <citation type="submission" date="2018-01" db="EMBL/GenBank/DDBJ databases">
        <title>Ralstonia pseudosolanacearum P824 infects blueberry.</title>
        <authorList>
            <person name="Bocsanczy A.M."/>
            <person name="Norman D.J."/>
        </authorList>
    </citation>
    <scope>NUCLEOTIDE SEQUENCE</scope>
    <source>
        <strain evidence="3">P824</strain>
    </source>
</reference>
<dbReference type="EMBL" id="CP085043">
    <property type="protein sequence ID" value="UZF14263.1"/>
    <property type="molecule type" value="Genomic_DNA"/>
</dbReference>
<dbReference type="EMBL" id="LN899827">
    <property type="protein sequence ID" value="CUV43820.1"/>
    <property type="molecule type" value="Genomic_DNA"/>
</dbReference>
<evidence type="ECO:0000256" key="1">
    <source>
        <dbReference type="SAM" id="Phobius"/>
    </source>
</evidence>
<keyword evidence="1 5" id="KW-0812">Transmembrane</keyword>
<evidence type="ECO:0000313" key="5">
    <source>
        <dbReference type="EMBL" id="CUV28398.1"/>
    </source>
</evidence>
<organism evidence="5">
    <name type="scientific">Ralstonia solanacearum</name>
    <name type="common">Pseudomonas solanacearum</name>
    <dbReference type="NCBI Taxonomy" id="305"/>
    <lineage>
        <taxon>Bacteria</taxon>
        <taxon>Pseudomonadati</taxon>
        <taxon>Pseudomonadota</taxon>
        <taxon>Betaproteobacteria</taxon>
        <taxon>Burkholderiales</taxon>
        <taxon>Burkholderiaceae</taxon>
        <taxon>Ralstonia</taxon>
        <taxon>Ralstonia solanacearum species complex</taxon>
    </lineage>
</organism>
<proteinExistence type="predicted"/>
<evidence type="ECO:0000313" key="4">
    <source>
        <dbReference type="EMBL" id="CUV20301.1"/>
    </source>
</evidence>
<accession>A0A0K1ZN27</accession>
<keyword evidence="1" id="KW-0472">Membrane</keyword>
<keyword evidence="1" id="KW-1133">Transmembrane helix</keyword>
<protein>
    <submittedName>
        <fullName evidence="8">Pilus assembly protein TadG-related protein</fullName>
    </submittedName>
    <submittedName>
        <fullName evidence="5">Transmembrane protein</fullName>
    </submittedName>
</protein>
<feature type="domain" description="DUF2134" evidence="2">
    <location>
        <begin position="59"/>
        <end position="164"/>
    </location>
</feature>
<dbReference type="InterPro" id="IPR018705">
    <property type="entry name" value="DUF2134_membrane"/>
</dbReference>
<gene>
    <name evidence="8" type="ORF">LH706_14720</name>
    <name evidence="4" type="ORF">PSS4_v1_1420014</name>
    <name evidence="3" type="ORF">RSP824_13920</name>
    <name evidence="5" type="ORF">RUN1985_v1_210024</name>
    <name evidence="7" type="ORF">RUN215_v1_120095</name>
    <name evidence="6" type="ORF">TO10_v1_110014</name>
</gene>
<reference evidence="8" key="4">
    <citation type="submission" date="2021-10" db="EMBL/GenBank/DDBJ databases">
        <title>Complete genome sequences of five Ralstonia solancearum strains isolated from sunflower.</title>
        <authorList>
            <person name="She X."/>
            <person name="He Z."/>
        </authorList>
    </citation>
    <scope>NUCLEOTIDE SEQUENCE</scope>
    <source>
        <strain evidence="8">RS638</strain>
    </source>
</reference>